<proteinExistence type="inferred from homology"/>
<evidence type="ECO:0000256" key="5">
    <source>
        <dbReference type="ARBA" id="ARBA00022692"/>
    </source>
</evidence>
<evidence type="ECO:0000256" key="7">
    <source>
        <dbReference type="ARBA" id="ARBA00023065"/>
    </source>
</evidence>
<keyword evidence="17" id="KW-0675">Receptor</keyword>
<dbReference type="RefSeq" id="WP_062251922.1">
    <property type="nucleotide sequence ID" value="NZ_CP014229.1"/>
</dbReference>
<dbReference type="KEGG" id="dfi:AXF13_05225"/>
<feature type="chain" id="PRO_5007067453" evidence="14">
    <location>
        <begin position="31"/>
        <end position="715"/>
    </location>
</feature>
<dbReference type="GO" id="GO:0009279">
    <property type="term" value="C:cell outer membrane"/>
    <property type="evidence" value="ECO:0007669"/>
    <property type="project" value="UniProtKB-SubCell"/>
</dbReference>
<dbReference type="CDD" id="cd01347">
    <property type="entry name" value="ligand_gated_channel"/>
    <property type="match status" value="1"/>
</dbReference>
<evidence type="ECO:0000256" key="9">
    <source>
        <dbReference type="ARBA" id="ARBA00023136"/>
    </source>
</evidence>
<keyword evidence="7" id="KW-0406">Ion transport</keyword>
<dbReference type="PANTHER" id="PTHR32552:SF81">
    <property type="entry name" value="TONB-DEPENDENT OUTER MEMBRANE RECEPTOR"/>
    <property type="match status" value="1"/>
</dbReference>
<feature type="region of interest" description="Disordered" evidence="13">
    <location>
        <begin position="33"/>
        <end position="54"/>
    </location>
</feature>
<dbReference type="Proteomes" id="UP000069241">
    <property type="component" value="Chromosome"/>
</dbReference>
<keyword evidence="2 11" id="KW-0813">Transport</keyword>
<dbReference type="InterPro" id="IPR000531">
    <property type="entry name" value="Beta-barrel_TonB"/>
</dbReference>
<dbReference type="STRING" id="44742.AXF13_05225"/>
<keyword evidence="14" id="KW-0732">Signal</keyword>
<reference evidence="18" key="1">
    <citation type="submission" date="2016-02" db="EMBL/GenBank/DDBJ databases">
        <authorList>
            <person name="Holder M.E."/>
            <person name="Ajami N.J."/>
            <person name="Petrosino J.F."/>
        </authorList>
    </citation>
    <scope>NUCLEOTIDE SEQUENCE [LARGE SCALE GENOMIC DNA]</scope>
    <source>
        <strain evidence="18">CCUG 45958</strain>
    </source>
</reference>
<comment type="subcellular location">
    <subcellularLocation>
        <location evidence="1 11">Cell outer membrane</location>
        <topology evidence="1 11">Multi-pass membrane protein</topology>
    </subcellularLocation>
</comment>
<evidence type="ECO:0000259" key="16">
    <source>
        <dbReference type="Pfam" id="PF07715"/>
    </source>
</evidence>
<evidence type="ECO:0000259" key="15">
    <source>
        <dbReference type="Pfam" id="PF00593"/>
    </source>
</evidence>
<name>A0A0X8JJ75_9BACT</name>
<evidence type="ECO:0000313" key="18">
    <source>
        <dbReference type="Proteomes" id="UP000069241"/>
    </source>
</evidence>
<keyword evidence="4" id="KW-0410">Iron transport</keyword>
<dbReference type="EMBL" id="CP014229">
    <property type="protein sequence ID" value="AMD89562.1"/>
    <property type="molecule type" value="Genomic_DNA"/>
</dbReference>
<evidence type="ECO:0000256" key="13">
    <source>
        <dbReference type="SAM" id="MobiDB-lite"/>
    </source>
</evidence>
<sequence>MSPAKSKLGNYCLYLMITACLCAAPVVAMAEEDDAKEPRQSSGTDEAKTNNATPYGLPPVIVTVDKRKTEVQKTPMTLTVLDSQQLDDKGVTKIDDVLRRVPNLSVNRGMGGMNYMSFRGAPTVIPTETNPLVIYVDGVPADTFMNMDASLLDIERVEVLRGPQSVMYGKNSFGGIINVISKKPDNTIRGKVFTRAESYEGYALGGTVSGPLKEDLFYISLSAMHDQSEGYMDVSGRDRSNTSQKDRFKGTLRLTPTKQVDISLHGDYTRSRERPAYIKGDEPTLDSFSTNKDYSDSDTLNLALTASVDMDFMTFNSVTTYRTETIDFQAYLNPVMPMADTSGRNIVRKEVTQEFRLNSPEDSKVQWLLGLYGSYTDLDIKNIYANYMPMYGFDNISLNQPFKQTTQEIAPFGQIDIPLTESIHAIAGLRWYNAYKSATIKYEPNSDMQALFGSKPMETSPDKSWSELLPRFALTWQINPSDMIYAGVSRSAVPGGFNYGASTPTELTYDSQTAWNYEIGAKTGWFDNKFLANLSLFYSTFENLQIMEYNPTLAAYVARNAGRASSYGAELDLTWRILEGLEFDLSGGYTYAQYDDYSTMDTTTGKDVSYDGKRIPYTPTFSGTAGLQYRHSSGVFARMEAIYADKLYWDDANDYYRDPVTVFNARLGYEGDNFDIYLYGKNIFGTRYLQSYASTTSIGVMAPPQTFGVELAYRF</sequence>
<dbReference type="Gene3D" id="2.40.170.20">
    <property type="entry name" value="TonB-dependent receptor, beta-barrel domain"/>
    <property type="match status" value="1"/>
</dbReference>
<keyword evidence="5 11" id="KW-0812">Transmembrane</keyword>
<evidence type="ECO:0000256" key="10">
    <source>
        <dbReference type="ARBA" id="ARBA00023237"/>
    </source>
</evidence>
<dbReference type="Pfam" id="PF07715">
    <property type="entry name" value="Plug"/>
    <property type="match status" value="1"/>
</dbReference>
<keyword evidence="3 11" id="KW-1134">Transmembrane beta strand</keyword>
<gene>
    <name evidence="17" type="ORF">AXF13_05225</name>
</gene>
<dbReference type="PROSITE" id="PS51257">
    <property type="entry name" value="PROKAR_LIPOPROTEIN"/>
    <property type="match status" value="1"/>
</dbReference>
<evidence type="ECO:0000256" key="6">
    <source>
        <dbReference type="ARBA" id="ARBA00023004"/>
    </source>
</evidence>
<dbReference type="PROSITE" id="PS52016">
    <property type="entry name" value="TONB_DEPENDENT_REC_3"/>
    <property type="match status" value="1"/>
</dbReference>
<keyword evidence="8 12" id="KW-0798">TonB box</keyword>
<keyword evidence="10 11" id="KW-0998">Cell outer membrane</keyword>
<evidence type="ECO:0000256" key="2">
    <source>
        <dbReference type="ARBA" id="ARBA00022448"/>
    </source>
</evidence>
<evidence type="ECO:0000256" key="1">
    <source>
        <dbReference type="ARBA" id="ARBA00004571"/>
    </source>
</evidence>
<evidence type="ECO:0000256" key="14">
    <source>
        <dbReference type="SAM" id="SignalP"/>
    </source>
</evidence>
<keyword evidence="9 11" id="KW-0472">Membrane</keyword>
<organism evidence="17 18">
    <name type="scientific">Desulfovibrio fairfieldensis</name>
    <dbReference type="NCBI Taxonomy" id="44742"/>
    <lineage>
        <taxon>Bacteria</taxon>
        <taxon>Pseudomonadati</taxon>
        <taxon>Thermodesulfobacteriota</taxon>
        <taxon>Desulfovibrionia</taxon>
        <taxon>Desulfovibrionales</taxon>
        <taxon>Desulfovibrionaceae</taxon>
        <taxon>Desulfovibrio</taxon>
    </lineage>
</organism>
<evidence type="ECO:0000256" key="4">
    <source>
        <dbReference type="ARBA" id="ARBA00022496"/>
    </source>
</evidence>
<feature type="compositionally biased region" description="Polar residues" evidence="13">
    <location>
        <begin position="40"/>
        <end position="53"/>
    </location>
</feature>
<keyword evidence="18" id="KW-1185">Reference proteome</keyword>
<evidence type="ECO:0000256" key="8">
    <source>
        <dbReference type="ARBA" id="ARBA00023077"/>
    </source>
</evidence>
<accession>A0A0X8JJ75</accession>
<dbReference type="InterPro" id="IPR036942">
    <property type="entry name" value="Beta-barrel_TonB_sf"/>
</dbReference>
<dbReference type="Pfam" id="PF00593">
    <property type="entry name" value="TonB_dep_Rec_b-barrel"/>
    <property type="match status" value="1"/>
</dbReference>
<feature type="domain" description="TonB-dependent receptor plug" evidence="16">
    <location>
        <begin position="71"/>
        <end position="176"/>
    </location>
</feature>
<dbReference type="InterPro" id="IPR039426">
    <property type="entry name" value="TonB-dep_rcpt-like"/>
</dbReference>
<feature type="domain" description="TonB-dependent receptor-like beta-barrel" evidence="15">
    <location>
        <begin position="268"/>
        <end position="683"/>
    </location>
</feature>
<dbReference type="SUPFAM" id="SSF56935">
    <property type="entry name" value="Porins"/>
    <property type="match status" value="1"/>
</dbReference>
<keyword evidence="6" id="KW-0408">Iron</keyword>
<dbReference type="GO" id="GO:0006826">
    <property type="term" value="P:iron ion transport"/>
    <property type="evidence" value="ECO:0007669"/>
    <property type="project" value="UniProtKB-KW"/>
</dbReference>
<evidence type="ECO:0000256" key="12">
    <source>
        <dbReference type="RuleBase" id="RU003357"/>
    </source>
</evidence>
<dbReference type="InterPro" id="IPR012910">
    <property type="entry name" value="Plug_dom"/>
</dbReference>
<protein>
    <submittedName>
        <fullName evidence="17">Receptor-mostly Fe transport</fullName>
    </submittedName>
</protein>
<comment type="similarity">
    <text evidence="11 12">Belongs to the TonB-dependent receptor family.</text>
</comment>
<evidence type="ECO:0000313" key="17">
    <source>
        <dbReference type="EMBL" id="AMD89562.1"/>
    </source>
</evidence>
<dbReference type="PANTHER" id="PTHR32552">
    <property type="entry name" value="FERRICHROME IRON RECEPTOR-RELATED"/>
    <property type="match status" value="1"/>
</dbReference>
<feature type="signal peptide" evidence="14">
    <location>
        <begin position="1"/>
        <end position="30"/>
    </location>
</feature>
<dbReference type="AlphaFoldDB" id="A0A0X8JJ75"/>
<evidence type="ECO:0000256" key="11">
    <source>
        <dbReference type="PROSITE-ProRule" id="PRU01360"/>
    </source>
</evidence>
<evidence type="ECO:0000256" key="3">
    <source>
        <dbReference type="ARBA" id="ARBA00022452"/>
    </source>
</evidence>